<accession>A0AAW1RUM3</accession>
<proteinExistence type="predicted"/>
<evidence type="ECO:0000313" key="2">
    <source>
        <dbReference type="Proteomes" id="UP001445335"/>
    </source>
</evidence>
<organism evidence="1 2">
    <name type="scientific">Elliptochloris bilobata</name>
    <dbReference type="NCBI Taxonomy" id="381761"/>
    <lineage>
        <taxon>Eukaryota</taxon>
        <taxon>Viridiplantae</taxon>
        <taxon>Chlorophyta</taxon>
        <taxon>core chlorophytes</taxon>
        <taxon>Trebouxiophyceae</taxon>
        <taxon>Trebouxiophyceae incertae sedis</taxon>
        <taxon>Elliptochloris clade</taxon>
        <taxon>Elliptochloris</taxon>
    </lineage>
</organism>
<keyword evidence="2" id="KW-1185">Reference proteome</keyword>
<dbReference type="Pfam" id="PF15239">
    <property type="entry name" value="CFAP96-like"/>
    <property type="match status" value="1"/>
</dbReference>
<name>A0AAW1RUM3_9CHLO</name>
<dbReference type="EMBL" id="JALJOU010000021">
    <property type="protein sequence ID" value="KAK9837436.1"/>
    <property type="molecule type" value="Genomic_DNA"/>
</dbReference>
<protein>
    <submittedName>
        <fullName evidence="1">Uncharacterized protein</fullName>
    </submittedName>
</protein>
<dbReference type="AlphaFoldDB" id="A0AAW1RUM3"/>
<dbReference type="InterPro" id="IPR029358">
    <property type="entry name" value="CFAP96"/>
</dbReference>
<dbReference type="Proteomes" id="UP001445335">
    <property type="component" value="Unassembled WGS sequence"/>
</dbReference>
<evidence type="ECO:0000313" key="1">
    <source>
        <dbReference type="EMBL" id="KAK9837436.1"/>
    </source>
</evidence>
<comment type="caution">
    <text evidence="1">The sequence shown here is derived from an EMBL/GenBank/DDBJ whole genome shotgun (WGS) entry which is preliminary data.</text>
</comment>
<gene>
    <name evidence="1" type="ORF">WJX81_002227</name>
</gene>
<reference evidence="1 2" key="1">
    <citation type="journal article" date="2024" name="Nat. Commun.">
        <title>Phylogenomics reveals the evolutionary origins of lichenization in chlorophyte algae.</title>
        <authorList>
            <person name="Puginier C."/>
            <person name="Libourel C."/>
            <person name="Otte J."/>
            <person name="Skaloud P."/>
            <person name="Haon M."/>
            <person name="Grisel S."/>
            <person name="Petersen M."/>
            <person name="Berrin J.G."/>
            <person name="Delaux P.M."/>
            <person name="Dal Grande F."/>
            <person name="Keller J."/>
        </authorList>
    </citation>
    <scope>NUCLEOTIDE SEQUENCE [LARGE SCALE GENOMIC DNA]</scope>
    <source>
        <strain evidence="1 2">SAG 245.80</strain>
    </source>
</reference>
<sequence length="86" mass="9376">MKCSAPQAGHFLGTLSGAIPYVPHGEHRLRKGEHVKQPRGVYTTPMKRGGYGYNKTTLSEIHGHKGVVRCCGIVPTSVHYKTAADF</sequence>